<dbReference type="EMBL" id="BMAO01028592">
    <property type="protein sequence ID" value="GFR25941.1"/>
    <property type="molecule type" value="Genomic_DNA"/>
</dbReference>
<keyword evidence="1" id="KW-0812">Transmembrane</keyword>
<reference evidence="2" key="1">
    <citation type="submission" date="2020-07" db="EMBL/GenBank/DDBJ databases">
        <title>Multicomponent nature underlies the extraordinary mechanical properties of spider dragline silk.</title>
        <authorList>
            <person name="Kono N."/>
            <person name="Nakamura H."/>
            <person name="Mori M."/>
            <person name="Yoshida Y."/>
            <person name="Ohtoshi R."/>
            <person name="Malay A.D."/>
            <person name="Moran D.A.P."/>
            <person name="Tomita M."/>
            <person name="Numata K."/>
            <person name="Arakawa K."/>
        </authorList>
    </citation>
    <scope>NUCLEOTIDE SEQUENCE</scope>
</reference>
<evidence type="ECO:0000313" key="3">
    <source>
        <dbReference type="Proteomes" id="UP000887116"/>
    </source>
</evidence>
<comment type="caution">
    <text evidence="2">The sequence shown here is derived from an EMBL/GenBank/DDBJ whole genome shotgun (WGS) entry which is preliminary data.</text>
</comment>
<feature type="transmembrane region" description="Helical" evidence="1">
    <location>
        <begin position="45"/>
        <end position="64"/>
    </location>
</feature>
<keyword evidence="1" id="KW-0472">Membrane</keyword>
<name>A0A8X6K118_TRICU</name>
<keyword evidence="3" id="KW-1185">Reference proteome</keyword>
<keyword evidence="1" id="KW-1133">Transmembrane helix</keyword>
<organism evidence="2 3">
    <name type="scientific">Trichonephila clavata</name>
    <name type="common">Joro spider</name>
    <name type="synonym">Nephila clavata</name>
    <dbReference type="NCBI Taxonomy" id="2740835"/>
    <lineage>
        <taxon>Eukaryota</taxon>
        <taxon>Metazoa</taxon>
        <taxon>Ecdysozoa</taxon>
        <taxon>Arthropoda</taxon>
        <taxon>Chelicerata</taxon>
        <taxon>Arachnida</taxon>
        <taxon>Araneae</taxon>
        <taxon>Araneomorphae</taxon>
        <taxon>Entelegynae</taxon>
        <taxon>Araneoidea</taxon>
        <taxon>Nephilidae</taxon>
        <taxon>Trichonephila</taxon>
    </lineage>
</organism>
<evidence type="ECO:0000256" key="1">
    <source>
        <dbReference type="SAM" id="Phobius"/>
    </source>
</evidence>
<proteinExistence type="predicted"/>
<evidence type="ECO:0000313" key="2">
    <source>
        <dbReference type="EMBL" id="GFR25941.1"/>
    </source>
</evidence>
<feature type="transmembrane region" description="Helical" evidence="1">
    <location>
        <begin position="7"/>
        <end position="25"/>
    </location>
</feature>
<sequence>MSMRKIYALFLSMVVRICVYLPGIYGEESDLPSPTSTMDPVYTFYFAIITFLSAFADFCYFRLYGSAPQ</sequence>
<dbReference type="Proteomes" id="UP000887116">
    <property type="component" value="Unassembled WGS sequence"/>
</dbReference>
<gene>
    <name evidence="2" type="ORF">TNCT_161731</name>
</gene>
<dbReference type="OrthoDB" id="6418323at2759"/>
<dbReference type="AlphaFoldDB" id="A0A8X6K118"/>
<protein>
    <submittedName>
        <fullName evidence="2">Uncharacterized protein</fullName>
    </submittedName>
</protein>
<accession>A0A8X6K118</accession>